<sequence>NYVPSLEEQALLHEVDTLDVVDIIEDEGLKYIAGYVAYRFMHKYKDLGTSTEMLINPENDWINYISRGRLISPSSHLHEVAKAMNIEFQTFHGTFIRKDPWIFKTVADKTQEKIQNIQIPREVLLCLVRISTMVLPFYPLYSQLYPSISFLRFLSLGISYNNKF</sequence>
<feature type="non-terminal residue" evidence="1">
    <location>
        <position position="1"/>
    </location>
</feature>
<reference evidence="1 2" key="1">
    <citation type="submission" date="2015-09" db="EMBL/GenBank/DDBJ databases">
        <title>Trachymyrmex cornetzi WGS genome.</title>
        <authorList>
            <person name="Nygaard S."/>
            <person name="Hu H."/>
            <person name="Boomsma J."/>
            <person name="Zhang G."/>
        </authorList>
    </citation>
    <scope>NUCLEOTIDE SEQUENCE [LARGE SCALE GENOMIC DNA]</scope>
    <source>
        <strain evidence="1">Tcor2-1</strain>
        <tissue evidence="1">Whole body</tissue>
    </source>
</reference>
<gene>
    <name evidence="1" type="ORF">ALC57_00393</name>
</gene>
<dbReference type="STRING" id="471704.A0A151JS34"/>
<organism evidence="1 2">
    <name type="scientific">Trachymyrmex cornetzi</name>
    <dbReference type="NCBI Taxonomy" id="471704"/>
    <lineage>
        <taxon>Eukaryota</taxon>
        <taxon>Metazoa</taxon>
        <taxon>Ecdysozoa</taxon>
        <taxon>Arthropoda</taxon>
        <taxon>Hexapoda</taxon>
        <taxon>Insecta</taxon>
        <taxon>Pterygota</taxon>
        <taxon>Neoptera</taxon>
        <taxon>Endopterygota</taxon>
        <taxon>Hymenoptera</taxon>
        <taxon>Apocrita</taxon>
        <taxon>Aculeata</taxon>
        <taxon>Formicoidea</taxon>
        <taxon>Formicidae</taxon>
        <taxon>Myrmicinae</taxon>
        <taxon>Trachymyrmex</taxon>
    </lineage>
</organism>
<name>A0A151JS34_9HYME</name>
<accession>A0A151JS34</accession>
<proteinExistence type="predicted"/>
<keyword evidence="2" id="KW-1185">Reference proteome</keyword>
<evidence type="ECO:0000313" key="2">
    <source>
        <dbReference type="Proteomes" id="UP000078492"/>
    </source>
</evidence>
<protein>
    <submittedName>
        <fullName evidence="1">Uncharacterized protein</fullName>
    </submittedName>
</protein>
<dbReference type="Proteomes" id="UP000078492">
    <property type="component" value="Unassembled WGS sequence"/>
</dbReference>
<evidence type="ECO:0000313" key="1">
    <source>
        <dbReference type="EMBL" id="KYN30152.1"/>
    </source>
</evidence>
<dbReference type="EMBL" id="KQ978557">
    <property type="protein sequence ID" value="KYN30152.1"/>
    <property type="molecule type" value="Genomic_DNA"/>
</dbReference>
<dbReference type="AlphaFoldDB" id="A0A151JS34"/>